<gene>
    <name evidence="1" type="ORF">C0Q70_00378</name>
</gene>
<accession>A0A2T7PWL1</accession>
<reference evidence="1 2" key="1">
    <citation type="submission" date="2018-04" db="EMBL/GenBank/DDBJ databases">
        <title>The genome of golden apple snail Pomacea canaliculata provides insight into stress tolerance and invasive adaptation.</title>
        <authorList>
            <person name="Liu C."/>
            <person name="Liu B."/>
            <person name="Ren Y."/>
            <person name="Zhang Y."/>
            <person name="Wang H."/>
            <person name="Li S."/>
            <person name="Jiang F."/>
            <person name="Yin L."/>
            <person name="Zhang G."/>
            <person name="Qian W."/>
            <person name="Fan W."/>
        </authorList>
    </citation>
    <scope>NUCLEOTIDE SEQUENCE [LARGE SCALE GENOMIC DNA]</scope>
    <source>
        <strain evidence="1">SZHN2017</strain>
        <tissue evidence="1">Muscle</tissue>
    </source>
</reference>
<name>A0A2T7PWL1_POMCA</name>
<sequence length="76" mass="8555">MKSEIRFLKIGRVDTGAWCWHNNSCHAGGRFLTPSQRRLHGGREEGSVGLEEHEITEAGRWRIVLAGKIFVLPDAL</sequence>
<dbReference type="Proteomes" id="UP000245119">
    <property type="component" value="Linkage Group LG1"/>
</dbReference>
<dbReference type="EMBL" id="PZQS01000001">
    <property type="protein sequence ID" value="PVD37777.1"/>
    <property type="molecule type" value="Genomic_DNA"/>
</dbReference>
<evidence type="ECO:0000313" key="1">
    <source>
        <dbReference type="EMBL" id="PVD37777.1"/>
    </source>
</evidence>
<keyword evidence="2" id="KW-1185">Reference proteome</keyword>
<protein>
    <submittedName>
        <fullName evidence="1">Uncharacterized protein</fullName>
    </submittedName>
</protein>
<organism evidence="1 2">
    <name type="scientific">Pomacea canaliculata</name>
    <name type="common">Golden apple snail</name>
    <dbReference type="NCBI Taxonomy" id="400727"/>
    <lineage>
        <taxon>Eukaryota</taxon>
        <taxon>Metazoa</taxon>
        <taxon>Spiralia</taxon>
        <taxon>Lophotrochozoa</taxon>
        <taxon>Mollusca</taxon>
        <taxon>Gastropoda</taxon>
        <taxon>Caenogastropoda</taxon>
        <taxon>Architaenioglossa</taxon>
        <taxon>Ampullarioidea</taxon>
        <taxon>Ampullariidae</taxon>
        <taxon>Pomacea</taxon>
    </lineage>
</organism>
<comment type="caution">
    <text evidence="1">The sequence shown here is derived from an EMBL/GenBank/DDBJ whole genome shotgun (WGS) entry which is preliminary data.</text>
</comment>
<proteinExistence type="predicted"/>
<dbReference type="AlphaFoldDB" id="A0A2T7PWL1"/>
<evidence type="ECO:0000313" key="2">
    <source>
        <dbReference type="Proteomes" id="UP000245119"/>
    </source>
</evidence>